<proteinExistence type="predicted"/>
<feature type="region of interest" description="Disordered" evidence="1">
    <location>
        <begin position="38"/>
        <end position="97"/>
    </location>
</feature>
<comment type="caution">
    <text evidence="3">The sequence shown here is derived from an EMBL/GenBank/DDBJ whole genome shotgun (WGS) entry which is preliminary data.</text>
</comment>
<dbReference type="RefSeq" id="WP_138861871.1">
    <property type="nucleotide sequence ID" value="NZ_VCPC01000001.1"/>
</dbReference>
<dbReference type="InterPro" id="IPR036844">
    <property type="entry name" value="Hint_dom_sf"/>
</dbReference>
<keyword evidence="4" id="KW-1185">Reference proteome</keyword>
<evidence type="ECO:0000259" key="2">
    <source>
        <dbReference type="Pfam" id="PF13403"/>
    </source>
</evidence>
<evidence type="ECO:0000313" key="3">
    <source>
        <dbReference type="EMBL" id="TMV14519.1"/>
    </source>
</evidence>
<dbReference type="InterPro" id="IPR028992">
    <property type="entry name" value="Hedgehog/Intein_dom"/>
</dbReference>
<dbReference type="Gene3D" id="2.170.16.10">
    <property type="entry name" value="Hedgehog/Intein (Hint) domain"/>
    <property type="match status" value="1"/>
</dbReference>
<dbReference type="Pfam" id="PF13403">
    <property type="entry name" value="Hint_2"/>
    <property type="match status" value="1"/>
</dbReference>
<gene>
    <name evidence="3" type="ORF">FGK64_00580</name>
</gene>
<dbReference type="Pfam" id="PF17963">
    <property type="entry name" value="Big_9"/>
    <property type="match status" value="1"/>
</dbReference>
<feature type="compositionally biased region" description="Polar residues" evidence="1">
    <location>
        <begin position="38"/>
        <end position="49"/>
    </location>
</feature>
<name>A0ABY2XC36_9RHOB</name>
<reference evidence="3 4" key="1">
    <citation type="submission" date="2019-05" db="EMBL/GenBank/DDBJ databases">
        <title>Marivita sp. nov. isolated from sea sediment.</title>
        <authorList>
            <person name="Kim W."/>
        </authorList>
    </citation>
    <scope>NUCLEOTIDE SEQUENCE [LARGE SCALE GENOMIC DNA]</scope>
    <source>
        <strain evidence="3 4">CAU 1492</strain>
    </source>
</reference>
<sequence length="525" mass="55531">MPTATELPIDTNASALQMAQTIFGGGMTILGASYSGDTRSSGTYSNGDTVSAEATPGDTGVILSTGRATDFTNSDGSTNTNTSASTSTNTQGVDNDADFNSLAGTQTYDASFLEIEFVPQGDLMTIDFVLSSEEYPEYIASNFNDVIGVWINGVQAEVSIGDGSASIGNINGGVTDNLYFDNTKDAYNTEMDGFTVTLTFVAPVKSGEVNTLKIGVADVGDSNYDTNLLIAGGSIQSNIVARDDEIELGTNDTKTLDVLSNDMSSGGALTITHIQGVPVSAGDSVTLGSGQIITLNPDGTLTVQSDSDGETVYFNYSVEDQSGNTDTGLVEITQIPCFTKGTLIDTPYGPVPIEHLERGMSVTLHDGAPQPIRWIGSRRVAATGEFRPVRLCAGQFGARRDLLVSPQHRILLANAWAELLYGTSEVLVKAVDLVNDDTIIRVNDMVEVTYFHLLFDRHQIVIANGVAAESYLPGPCTLPGFDAATQAEILRLFPQMDAVGAGYGPAARPILKRRECAPLMAAFRA</sequence>
<dbReference type="NCBIfam" id="NF038133">
    <property type="entry name" value="choice_anch_L"/>
    <property type="match status" value="1"/>
</dbReference>
<dbReference type="SUPFAM" id="SSF51294">
    <property type="entry name" value="Hedgehog/intein (Hint) domain"/>
    <property type="match status" value="1"/>
</dbReference>
<dbReference type="EMBL" id="VCPC01000001">
    <property type="protein sequence ID" value="TMV14519.1"/>
    <property type="molecule type" value="Genomic_DNA"/>
</dbReference>
<organism evidence="3 4">
    <name type="scientific">Arenibacterium halophilum</name>
    <dbReference type="NCBI Taxonomy" id="2583821"/>
    <lineage>
        <taxon>Bacteria</taxon>
        <taxon>Pseudomonadati</taxon>
        <taxon>Pseudomonadota</taxon>
        <taxon>Alphaproteobacteria</taxon>
        <taxon>Rhodobacterales</taxon>
        <taxon>Paracoccaceae</taxon>
        <taxon>Arenibacterium</taxon>
    </lineage>
</organism>
<dbReference type="Proteomes" id="UP001191082">
    <property type="component" value="Unassembled WGS sequence"/>
</dbReference>
<feature type="domain" description="Hedgehog/Intein (Hint)" evidence="2">
    <location>
        <begin position="336"/>
        <end position="474"/>
    </location>
</feature>
<feature type="compositionally biased region" description="Low complexity" evidence="1">
    <location>
        <begin position="72"/>
        <end position="90"/>
    </location>
</feature>
<protein>
    <submittedName>
        <fullName evidence="3">Hint domain-containing protein</fullName>
    </submittedName>
</protein>
<dbReference type="InterPro" id="IPR049804">
    <property type="entry name" value="Choice_anch_L"/>
</dbReference>
<evidence type="ECO:0000313" key="4">
    <source>
        <dbReference type="Proteomes" id="UP001191082"/>
    </source>
</evidence>
<evidence type="ECO:0000256" key="1">
    <source>
        <dbReference type="SAM" id="MobiDB-lite"/>
    </source>
</evidence>
<accession>A0ABY2XC36</accession>